<gene>
    <name evidence="4" type="ORF">Tco_1113243</name>
</gene>
<protein>
    <submittedName>
        <fullName evidence="4">Zinc finger, CCHC-type containing protein</fullName>
    </submittedName>
</protein>
<evidence type="ECO:0000259" key="3">
    <source>
        <dbReference type="PROSITE" id="PS50158"/>
    </source>
</evidence>
<dbReference type="SUPFAM" id="SSF57756">
    <property type="entry name" value="Retrovirus zinc finger-like domains"/>
    <property type="match status" value="1"/>
</dbReference>
<reference evidence="4" key="1">
    <citation type="journal article" date="2022" name="Int. J. Mol. Sci.">
        <title>Draft Genome of Tanacetum Coccineum: Genomic Comparison of Closely Related Tanacetum-Family Plants.</title>
        <authorList>
            <person name="Yamashiro T."/>
            <person name="Shiraishi A."/>
            <person name="Nakayama K."/>
            <person name="Satake H."/>
        </authorList>
    </citation>
    <scope>NUCLEOTIDE SEQUENCE</scope>
</reference>
<feature type="compositionally biased region" description="Polar residues" evidence="2">
    <location>
        <begin position="175"/>
        <end position="196"/>
    </location>
</feature>
<keyword evidence="1" id="KW-0862">Zinc</keyword>
<feature type="region of interest" description="Disordered" evidence="2">
    <location>
        <begin position="105"/>
        <end position="153"/>
    </location>
</feature>
<sequence>MSVVYVLTTPMPEDGGENPTVVQVKKKAKWDNDNYVCRGLIFNGMSDSLFDVYQNVETSKELYDTLKAKYKAEDASNFKHTLKHLKEELTLIGLGSHLRIEKSLRAQDSDKSKGNNVVGHSVVNMVEHNNSPRYNDNKGKRKHHDTKADPNKKPKVTCWKCGKHGHLKRDCKASNVGNKANGSGTKGSGNASSNPLKDQNMFNKSLQIYYVTYVSEAYFVQDDDVAW</sequence>
<dbReference type="SMART" id="SM00343">
    <property type="entry name" value="ZnF_C2HC"/>
    <property type="match status" value="1"/>
</dbReference>
<accession>A0ABQ5IT51</accession>
<dbReference type="Proteomes" id="UP001151760">
    <property type="component" value="Unassembled WGS sequence"/>
</dbReference>
<dbReference type="Pfam" id="PF00098">
    <property type="entry name" value="zf-CCHC"/>
    <property type="match status" value="1"/>
</dbReference>
<feature type="domain" description="CCHC-type" evidence="3">
    <location>
        <begin position="158"/>
        <end position="172"/>
    </location>
</feature>
<reference evidence="4" key="2">
    <citation type="submission" date="2022-01" db="EMBL/GenBank/DDBJ databases">
        <authorList>
            <person name="Yamashiro T."/>
            <person name="Shiraishi A."/>
            <person name="Satake H."/>
            <person name="Nakayama K."/>
        </authorList>
    </citation>
    <scope>NUCLEOTIDE SEQUENCE</scope>
</reference>
<evidence type="ECO:0000313" key="4">
    <source>
        <dbReference type="EMBL" id="GJU02905.1"/>
    </source>
</evidence>
<dbReference type="PANTHER" id="PTHR47592:SF29">
    <property type="entry name" value="ZINC FINGER, CCHC-TYPE"/>
    <property type="match status" value="1"/>
</dbReference>
<keyword evidence="1" id="KW-0863">Zinc-finger</keyword>
<keyword evidence="1" id="KW-0479">Metal-binding</keyword>
<evidence type="ECO:0000313" key="5">
    <source>
        <dbReference type="Proteomes" id="UP001151760"/>
    </source>
</evidence>
<evidence type="ECO:0000256" key="1">
    <source>
        <dbReference type="PROSITE-ProRule" id="PRU00047"/>
    </source>
</evidence>
<dbReference type="EMBL" id="BQNB010021103">
    <property type="protein sequence ID" value="GJU02905.1"/>
    <property type="molecule type" value="Genomic_DNA"/>
</dbReference>
<dbReference type="PROSITE" id="PS50158">
    <property type="entry name" value="ZF_CCHC"/>
    <property type="match status" value="1"/>
</dbReference>
<dbReference type="InterPro" id="IPR001878">
    <property type="entry name" value="Znf_CCHC"/>
</dbReference>
<name>A0ABQ5IT51_9ASTR</name>
<organism evidence="4 5">
    <name type="scientific">Tanacetum coccineum</name>
    <dbReference type="NCBI Taxonomy" id="301880"/>
    <lineage>
        <taxon>Eukaryota</taxon>
        <taxon>Viridiplantae</taxon>
        <taxon>Streptophyta</taxon>
        <taxon>Embryophyta</taxon>
        <taxon>Tracheophyta</taxon>
        <taxon>Spermatophyta</taxon>
        <taxon>Magnoliopsida</taxon>
        <taxon>eudicotyledons</taxon>
        <taxon>Gunneridae</taxon>
        <taxon>Pentapetalae</taxon>
        <taxon>asterids</taxon>
        <taxon>campanulids</taxon>
        <taxon>Asterales</taxon>
        <taxon>Asteraceae</taxon>
        <taxon>Asteroideae</taxon>
        <taxon>Anthemideae</taxon>
        <taxon>Anthemidinae</taxon>
        <taxon>Tanacetum</taxon>
    </lineage>
</organism>
<dbReference type="Gene3D" id="4.10.60.10">
    <property type="entry name" value="Zinc finger, CCHC-type"/>
    <property type="match status" value="1"/>
</dbReference>
<feature type="region of interest" description="Disordered" evidence="2">
    <location>
        <begin position="168"/>
        <end position="196"/>
    </location>
</feature>
<comment type="caution">
    <text evidence="4">The sequence shown here is derived from an EMBL/GenBank/DDBJ whole genome shotgun (WGS) entry which is preliminary data.</text>
</comment>
<keyword evidence="5" id="KW-1185">Reference proteome</keyword>
<dbReference type="InterPro" id="IPR036875">
    <property type="entry name" value="Znf_CCHC_sf"/>
</dbReference>
<dbReference type="PANTHER" id="PTHR47592">
    <property type="entry name" value="PBF68 PROTEIN"/>
    <property type="match status" value="1"/>
</dbReference>
<proteinExistence type="predicted"/>
<evidence type="ECO:0000256" key="2">
    <source>
        <dbReference type="SAM" id="MobiDB-lite"/>
    </source>
</evidence>
<dbReference type="Pfam" id="PF14223">
    <property type="entry name" value="Retrotran_gag_2"/>
    <property type="match status" value="1"/>
</dbReference>